<gene>
    <name evidence="12 14" type="primary">trpA</name>
</gene>
<dbReference type="GO" id="GO:0009507">
    <property type="term" value="C:chloroplast"/>
    <property type="evidence" value="ECO:0007669"/>
    <property type="project" value="UniProtKB-SubCell"/>
</dbReference>
<keyword evidence="9 12" id="KW-0057">Aromatic amino acid biosynthesis</keyword>
<feature type="active site" description="Proton acceptor" evidence="12">
    <location>
        <position position="60"/>
    </location>
</feature>
<evidence type="ECO:0000256" key="2">
    <source>
        <dbReference type="ARBA" id="ARBA00004229"/>
    </source>
</evidence>
<evidence type="ECO:0000256" key="13">
    <source>
        <dbReference type="RuleBase" id="RU003662"/>
    </source>
</evidence>
<evidence type="ECO:0000256" key="6">
    <source>
        <dbReference type="ARBA" id="ARBA00022605"/>
    </source>
</evidence>
<evidence type="ECO:0000256" key="3">
    <source>
        <dbReference type="ARBA" id="ARBA00004733"/>
    </source>
</evidence>
<evidence type="ECO:0000256" key="7">
    <source>
        <dbReference type="ARBA" id="ARBA00022640"/>
    </source>
</evidence>
<dbReference type="InterPro" id="IPR002028">
    <property type="entry name" value="Trp_synthase_suA"/>
</dbReference>
<organism evidence="14">
    <name type="scientific">Herposiphonia versicolor</name>
    <dbReference type="NCBI Taxonomy" id="2007163"/>
    <lineage>
        <taxon>Eukaryota</taxon>
        <taxon>Rhodophyta</taxon>
        <taxon>Florideophyceae</taxon>
        <taxon>Rhodymeniophycidae</taxon>
        <taxon>Ceramiales</taxon>
        <taxon>Rhodomelaceae</taxon>
        <taxon>Herposiphonieae</taxon>
        <taxon>Herposiphonia</taxon>
    </lineage>
</organism>
<proteinExistence type="inferred from homology"/>
<dbReference type="FunFam" id="3.20.20.70:FF:000037">
    <property type="entry name" value="Tryptophan synthase alpha chain"/>
    <property type="match status" value="1"/>
</dbReference>
<evidence type="ECO:0000256" key="1">
    <source>
        <dbReference type="ARBA" id="ARBA00003365"/>
    </source>
</evidence>
<evidence type="ECO:0000256" key="10">
    <source>
        <dbReference type="ARBA" id="ARBA00023239"/>
    </source>
</evidence>
<dbReference type="PROSITE" id="PS00167">
    <property type="entry name" value="TRP_SYNTHASE_ALPHA"/>
    <property type="match status" value="1"/>
</dbReference>
<evidence type="ECO:0000256" key="9">
    <source>
        <dbReference type="ARBA" id="ARBA00023141"/>
    </source>
</evidence>
<dbReference type="AlphaFoldDB" id="A0A1Z1MFX1"/>
<dbReference type="RefSeq" id="YP_009395735.1">
    <property type="nucleotide sequence ID" value="NC_035279.1"/>
</dbReference>
<sequence length="270" mass="29892">MNLISQILRKKRQNSSYALIPFVTAGYPSIDLTVELLLTLGKKGADVIELGIPYSDALADGHLIQNASKVALQNGVYVDEVINILKRIDKKINVPIIIFTYYNPILVRGLSSFVQEISQVGVKGLIIPDLPIEETDYVLKLCLEYRLELIFFISPISSQQRILNILSKAPGCVYLVSSTGVTGIRDSISENASYLCNYINSKTDKQIMLGFGISSPSQVSKFLHSNLNIDAIVIGSAFTRIIVNNSSVDYNLMLKEVGNFCEQMKSSLNY</sequence>
<evidence type="ECO:0000256" key="8">
    <source>
        <dbReference type="ARBA" id="ARBA00022822"/>
    </source>
</evidence>
<comment type="function">
    <text evidence="1 12">The alpha subunit is responsible for the aldol cleavage of indoleglycerol phosphate to indole and glyceraldehyde 3-phosphate.</text>
</comment>
<dbReference type="PANTHER" id="PTHR43406">
    <property type="entry name" value="TRYPTOPHAN SYNTHASE, ALPHA CHAIN"/>
    <property type="match status" value="1"/>
</dbReference>
<accession>A0A1Z1MFX1</accession>
<dbReference type="GO" id="GO:0004834">
    <property type="term" value="F:tryptophan synthase activity"/>
    <property type="evidence" value="ECO:0007669"/>
    <property type="project" value="UniProtKB-UniRule"/>
</dbReference>
<keyword evidence="6 12" id="KW-0028">Amino-acid biosynthesis</keyword>
<keyword evidence="7 14" id="KW-0934">Plastid</keyword>
<reference evidence="14" key="1">
    <citation type="journal article" date="2017" name="J. Phycol.">
        <title>Analysis of chloroplast genomes and a supermatrix inform reclassification of the Rhodomelaceae (Rhodophyta).</title>
        <authorList>
            <person name="Diaz-Tapia P."/>
            <person name="Maggs C.A."/>
            <person name="West J.A."/>
            <person name="Verbruggen H."/>
        </authorList>
    </citation>
    <scope>NUCLEOTIDE SEQUENCE</scope>
    <source>
        <strain evidence="14">PD852</strain>
    </source>
</reference>
<dbReference type="EMBL" id="MF101434">
    <property type="protein sequence ID" value="ARW64715.1"/>
    <property type="molecule type" value="Genomic_DNA"/>
</dbReference>
<dbReference type="SUPFAM" id="SSF51366">
    <property type="entry name" value="Ribulose-phoshate binding barrel"/>
    <property type="match status" value="1"/>
</dbReference>
<dbReference type="CDD" id="cd04724">
    <property type="entry name" value="Tryptophan_synthase_alpha"/>
    <property type="match status" value="1"/>
</dbReference>
<dbReference type="GO" id="GO:0005829">
    <property type="term" value="C:cytosol"/>
    <property type="evidence" value="ECO:0007669"/>
    <property type="project" value="TreeGrafter"/>
</dbReference>
<comment type="pathway">
    <text evidence="3 12">Amino-acid biosynthesis; L-tryptophan biosynthesis; L-tryptophan from chorismate: step 5/5.</text>
</comment>
<dbReference type="InterPro" id="IPR013785">
    <property type="entry name" value="Aldolase_TIM"/>
</dbReference>
<evidence type="ECO:0000256" key="4">
    <source>
        <dbReference type="ARBA" id="ARBA00011270"/>
    </source>
</evidence>
<keyword evidence="8 12" id="KW-0822">Tryptophan biosynthesis</keyword>
<geneLocation type="chloroplast" evidence="14"/>
<dbReference type="NCBIfam" id="TIGR00262">
    <property type="entry name" value="trpA"/>
    <property type="match status" value="1"/>
</dbReference>
<dbReference type="Pfam" id="PF00290">
    <property type="entry name" value="Trp_syntA"/>
    <property type="match status" value="1"/>
</dbReference>
<protein>
    <recommendedName>
        <fullName evidence="12">Tryptophan synthase alpha chain</fullName>
        <ecNumber evidence="12">4.2.1.20</ecNumber>
    </recommendedName>
</protein>
<evidence type="ECO:0000313" key="14">
    <source>
        <dbReference type="EMBL" id="ARW64715.1"/>
    </source>
</evidence>
<dbReference type="Gene3D" id="3.20.20.70">
    <property type="entry name" value="Aldolase class I"/>
    <property type="match status" value="1"/>
</dbReference>
<evidence type="ECO:0000256" key="12">
    <source>
        <dbReference type="HAMAP-Rule" id="MF_00131"/>
    </source>
</evidence>
<comment type="similarity">
    <text evidence="12 13">Belongs to the TrpA family.</text>
</comment>
<comment type="catalytic activity">
    <reaction evidence="11 12">
        <text>(1S,2R)-1-C-(indol-3-yl)glycerol 3-phosphate + L-serine = D-glyceraldehyde 3-phosphate + L-tryptophan + H2O</text>
        <dbReference type="Rhea" id="RHEA:10532"/>
        <dbReference type="ChEBI" id="CHEBI:15377"/>
        <dbReference type="ChEBI" id="CHEBI:33384"/>
        <dbReference type="ChEBI" id="CHEBI:57912"/>
        <dbReference type="ChEBI" id="CHEBI:58866"/>
        <dbReference type="ChEBI" id="CHEBI:59776"/>
        <dbReference type="EC" id="4.2.1.20"/>
    </reaction>
</comment>
<dbReference type="UniPathway" id="UPA00035">
    <property type="reaction ID" value="UER00044"/>
</dbReference>
<dbReference type="HAMAP" id="MF_00131">
    <property type="entry name" value="Trp_synth_alpha"/>
    <property type="match status" value="1"/>
</dbReference>
<keyword evidence="5 14" id="KW-0150">Chloroplast</keyword>
<comment type="subunit">
    <text evidence="4 12">Tetramer of two alpha and two beta chains.</text>
</comment>
<name>A0A1Z1MFX1_9FLOR</name>
<dbReference type="InterPro" id="IPR018204">
    <property type="entry name" value="Trp_synthase_alpha_AS"/>
</dbReference>
<evidence type="ECO:0000256" key="5">
    <source>
        <dbReference type="ARBA" id="ARBA00022528"/>
    </source>
</evidence>
<dbReference type="GeneID" id="33357813"/>
<comment type="subcellular location">
    <subcellularLocation>
        <location evidence="2 12">Plastid</location>
        <location evidence="2 12">Chloroplast</location>
    </subcellularLocation>
</comment>
<dbReference type="InterPro" id="IPR011060">
    <property type="entry name" value="RibuloseP-bd_barrel"/>
</dbReference>
<keyword evidence="10 12" id="KW-0456">Lyase</keyword>
<evidence type="ECO:0000256" key="11">
    <source>
        <dbReference type="ARBA" id="ARBA00049047"/>
    </source>
</evidence>
<dbReference type="PANTHER" id="PTHR43406:SF1">
    <property type="entry name" value="TRYPTOPHAN SYNTHASE ALPHA CHAIN, CHLOROPLASTIC"/>
    <property type="match status" value="1"/>
</dbReference>
<feature type="active site" description="Proton acceptor" evidence="12">
    <location>
        <position position="49"/>
    </location>
</feature>
<dbReference type="EC" id="4.2.1.20" evidence="12"/>